<name>A0A1S3AAI6_ERIEU</name>
<organism evidence="2 3">
    <name type="scientific">Erinaceus europaeus</name>
    <name type="common">Western European hedgehog</name>
    <dbReference type="NCBI Taxonomy" id="9365"/>
    <lineage>
        <taxon>Eukaryota</taxon>
        <taxon>Metazoa</taxon>
        <taxon>Chordata</taxon>
        <taxon>Craniata</taxon>
        <taxon>Vertebrata</taxon>
        <taxon>Euteleostomi</taxon>
        <taxon>Mammalia</taxon>
        <taxon>Eutheria</taxon>
        <taxon>Laurasiatheria</taxon>
        <taxon>Eulipotyphla</taxon>
        <taxon>Erinaceidae</taxon>
        <taxon>Erinaceinae</taxon>
        <taxon>Erinaceus</taxon>
    </lineage>
</organism>
<accession>A0A1S3AAI6</accession>
<reference evidence="3" key="1">
    <citation type="submission" date="2025-08" db="UniProtKB">
        <authorList>
            <consortium name="RefSeq"/>
        </authorList>
    </citation>
    <scope>IDENTIFICATION</scope>
</reference>
<dbReference type="OrthoDB" id="9838157at2759"/>
<keyword evidence="2" id="KW-1185">Reference proteome</keyword>
<keyword evidence="1" id="KW-0812">Transmembrane</keyword>
<dbReference type="CTD" id="85480"/>
<dbReference type="eggNOG" id="ENOG502TEM0">
    <property type="taxonomic scope" value="Eukaryota"/>
</dbReference>
<dbReference type="GO" id="GO:0032736">
    <property type="term" value="P:positive regulation of interleukin-13 production"/>
    <property type="evidence" value="ECO:0007669"/>
    <property type="project" value="TreeGrafter"/>
</dbReference>
<dbReference type="STRING" id="9365.ENSEEUP00000005861"/>
<feature type="transmembrane region" description="Helical" evidence="1">
    <location>
        <begin position="20"/>
        <end position="39"/>
    </location>
</feature>
<dbReference type="RefSeq" id="XP_007531932.1">
    <property type="nucleotide sequence ID" value="XM_007531870.1"/>
</dbReference>
<sequence>MEESLEPSTWLDALLFVLPVFFRKIFLLQLVGLVLTYDFNSCDFASIKMDYLRTISKELEKCVDEDTSAELDSHLECEEKVSRSSSAVYFLRRDSKGIQGKKMLRCIETQPSECLTEIELLTFNSKDGCPSSLAKSTFAKKIKASFTLHCPDYPGIQINNNWTVKKKNRRKREDKICECPALVSVLKELWYRFSRLTKPPSKS</sequence>
<gene>
    <name evidence="3" type="primary">TSLP</name>
</gene>
<evidence type="ECO:0000313" key="2">
    <source>
        <dbReference type="Proteomes" id="UP001652624"/>
    </source>
</evidence>
<keyword evidence="1" id="KW-1133">Transmembrane helix</keyword>
<dbReference type="PANTHER" id="PTHR38003:SF1">
    <property type="entry name" value="THYMIC STROMAL LYMPHOPOIETIN"/>
    <property type="match status" value="1"/>
</dbReference>
<dbReference type="GO" id="GO:0005125">
    <property type="term" value="F:cytokine activity"/>
    <property type="evidence" value="ECO:0007669"/>
    <property type="project" value="InterPro"/>
</dbReference>
<evidence type="ECO:0000313" key="3">
    <source>
        <dbReference type="RefSeq" id="XP_007531932.1"/>
    </source>
</evidence>
<protein>
    <submittedName>
        <fullName evidence="3">Thymic stromal lymphopoietin</fullName>
    </submittedName>
</protein>
<dbReference type="GO" id="GO:0005139">
    <property type="term" value="F:interleukin-7 receptor binding"/>
    <property type="evidence" value="ECO:0007669"/>
    <property type="project" value="TreeGrafter"/>
</dbReference>
<dbReference type="GO" id="GO:0005576">
    <property type="term" value="C:extracellular region"/>
    <property type="evidence" value="ECO:0007669"/>
    <property type="project" value="TreeGrafter"/>
</dbReference>
<dbReference type="GO" id="GO:0032755">
    <property type="term" value="P:positive regulation of interleukin-6 production"/>
    <property type="evidence" value="ECO:0007669"/>
    <property type="project" value="TreeGrafter"/>
</dbReference>
<dbReference type="GO" id="GO:0061844">
    <property type="term" value="P:antimicrobial humoral immune response mediated by antimicrobial peptide"/>
    <property type="evidence" value="ECO:0007669"/>
    <property type="project" value="TreeGrafter"/>
</dbReference>
<dbReference type="AlphaFoldDB" id="A0A1S3AAI6"/>
<dbReference type="GO" id="GO:0001961">
    <property type="term" value="P:positive regulation of cytokine-mediated signaling pathway"/>
    <property type="evidence" value="ECO:0007669"/>
    <property type="project" value="TreeGrafter"/>
</dbReference>
<keyword evidence="1" id="KW-0472">Membrane</keyword>
<dbReference type="Proteomes" id="UP001652624">
    <property type="component" value="Chromosome 11"/>
</dbReference>
<dbReference type="Gene3D" id="1.20.1250.90">
    <property type="entry name" value="Thymic stromal lymphopoietin"/>
    <property type="match status" value="2"/>
</dbReference>
<evidence type="ECO:0000256" key="1">
    <source>
        <dbReference type="SAM" id="Phobius"/>
    </source>
</evidence>
<dbReference type="Pfam" id="PF15216">
    <property type="entry name" value="TSLP"/>
    <property type="match status" value="1"/>
</dbReference>
<dbReference type="InterPro" id="IPR038329">
    <property type="entry name" value="TSLP_sf"/>
</dbReference>
<dbReference type="GeneID" id="103121341"/>
<dbReference type="GO" id="GO:0032722">
    <property type="term" value="P:positive regulation of chemokine production"/>
    <property type="evidence" value="ECO:0007669"/>
    <property type="project" value="TreeGrafter"/>
</dbReference>
<dbReference type="GO" id="GO:0032754">
    <property type="term" value="P:positive regulation of interleukin-5 production"/>
    <property type="evidence" value="ECO:0007669"/>
    <property type="project" value="TreeGrafter"/>
</dbReference>
<dbReference type="FunCoup" id="A0A1S3AAI6">
    <property type="interactions" value="1"/>
</dbReference>
<proteinExistence type="predicted"/>
<dbReference type="InterPro" id="IPR029189">
    <property type="entry name" value="TSLP"/>
</dbReference>
<dbReference type="GO" id="GO:0050729">
    <property type="term" value="P:positive regulation of inflammatory response"/>
    <property type="evidence" value="ECO:0007669"/>
    <property type="project" value="TreeGrafter"/>
</dbReference>
<dbReference type="GO" id="GO:0032733">
    <property type="term" value="P:positive regulation of interleukin-10 production"/>
    <property type="evidence" value="ECO:0007669"/>
    <property type="project" value="TreeGrafter"/>
</dbReference>
<dbReference type="InParanoid" id="A0A1S3AAI6"/>
<dbReference type="PANTHER" id="PTHR38003">
    <property type="entry name" value="THYMIC STROMAL LYMPHOPOIETIN"/>
    <property type="match status" value="1"/>
</dbReference>